<sequence length="178" mass="20598">MKYLYFYSLSIFPPSGDVDFWIPFIQIIIITFFLYIFLLSFFTKKIYKEVIIGFYILYFLVLIYLLFLKNIGIRGLESNPLSFLSDFINGDAIIVMLNIIMFIPLGWILSLNKKHLGIVVLGIWLIEIAQYVFHLGIFDVGDIIANAAGFVVGTIIMESLFNKFSFEITSFSLNKKIR</sequence>
<dbReference type="Proteomes" id="UP000010553">
    <property type="component" value="Unassembled WGS sequence"/>
</dbReference>
<dbReference type="AlphaFoldDB" id="A0A828ZWK6"/>
<reference evidence="3 4" key="1">
    <citation type="submission" date="2012-12" db="EMBL/GenBank/DDBJ databases">
        <title>The Genome Sequence of Enterococcus faecium E1590.</title>
        <authorList>
            <consortium name="The Broad Institute Genome Sequencing Platform"/>
            <consortium name="The Broad Institute Genome Sequencing Center for Infectious Disease"/>
            <person name="Earl A.M."/>
            <person name="Gilmore M.S."/>
            <person name="van Schaik W."/>
            <person name="Lebreton F."/>
            <person name="Willems R.J."/>
            <person name="Walker B."/>
            <person name="Young S.K."/>
            <person name="Zeng Q."/>
            <person name="Gargeya S."/>
            <person name="Fitzgerald M."/>
            <person name="Haas B."/>
            <person name="Abouelleil A."/>
            <person name="Alvarado L."/>
            <person name="Arachchi H.M."/>
            <person name="Berlin A.M."/>
            <person name="Chapman S.B."/>
            <person name="Dewar J."/>
            <person name="Goldberg J."/>
            <person name="Griggs A."/>
            <person name="Gujja S."/>
            <person name="Hansen M."/>
            <person name="Howarth C."/>
            <person name="Imamovic A."/>
            <person name="Larimer J."/>
            <person name="McCowan C."/>
            <person name="Murphy C."/>
            <person name="Neiman D."/>
            <person name="Pearson M."/>
            <person name="Priest M."/>
            <person name="Roberts A."/>
            <person name="Saif S."/>
            <person name="Shea T."/>
            <person name="Sisk P."/>
            <person name="Sykes S."/>
            <person name="Wortman J."/>
            <person name="Nusbaum C."/>
            <person name="Birren B."/>
        </authorList>
    </citation>
    <scope>NUCLEOTIDE SEQUENCE [LARGE SCALE GENOMIC DNA]</scope>
    <source>
        <strain evidence="3 4">E1590</strain>
    </source>
</reference>
<feature type="transmembrane region" description="Helical" evidence="1">
    <location>
        <begin position="50"/>
        <end position="67"/>
    </location>
</feature>
<name>A0A828ZWK6_ENTFC</name>
<dbReference type="Pfam" id="PF04892">
    <property type="entry name" value="VanZ"/>
    <property type="match status" value="1"/>
</dbReference>
<feature type="domain" description="VanZ-like" evidence="2">
    <location>
        <begin position="56"/>
        <end position="158"/>
    </location>
</feature>
<feature type="transmembrane region" description="Helical" evidence="1">
    <location>
        <begin position="20"/>
        <end position="43"/>
    </location>
</feature>
<keyword evidence="1" id="KW-0812">Transmembrane</keyword>
<evidence type="ECO:0000259" key="2">
    <source>
        <dbReference type="Pfam" id="PF04892"/>
    </source>
</evidence>
<evidence type="ECO:0000313" key="3">
    <source>
        <dbReference type="EMBL" id="ELB03495.1"/>
    </source>
</evidence>
<keyword evidence="1" id="KW-1133">Transmembrane helix</keyword>
<feature type="transmembrane region" description="Helical" evidence="1">
    <location>
        <begin position="143"/>
        <end position="161"/>
    </location>
</feature>
<dbReference type="RefSeq" id="WP_002334803.1">
    <property type="nucleotide sequence ID" value="NZ_KB029685.1"/>
</dbReference>
<comment type="caution">
    <text evidence="3">The sequence shown here is derived from an EMBL/GenBank/DDBJ whole genome shotgun (WGS) entry which is preliminary data.</text>
</comment>
<keyword evidence="1" id="KW-0472">Membrane</keyword>
<organism evidence="3 4">
    <name type="scientific">Enterococcus faecium EnGen0003</name>
    <dbReference type="NCBI Taxonomy" id="1138901"/>
    <lineage>
        <taxon>Bacteria</taxon>
        <taxon>Bacillati</taxon>
        <taxon>Bacillota</taxon>
        <taxon>Bacilli</taxon>
        <taxon>Lactobacillales</taxon>
        <taxon>Enterococcaceae</taxon>
        <taxon>Enterococcus</taxon>
    </lineage>
</organism>
<evidence type="ECO:0000313" key="4">
    <source>
        <dbReference type="Proteomes" id="UP000010553"/>
    </source>
</evidence>
<gene>
    <name evidence="3" type="ORF">OIE_03457</name>
</gene>
<feature type="transmembrane region" description="Helical" evidence="1">
    <location>
        <begin position="87"/>
        <end position="109"/>
    </location>
</feature>
<dbReference type="InterPro" id="IPR006976">
    <property type="entry name" value="VanZ-like"/>
</dbReference>
<proteinExistence type="predicted"/>
<protein>
    <recommendedName>
        <fullName evidence="2">VanZ-like domain-containing protein</fullName>
    </recommendedName>
</protein>
<feature type="transmembrane region" description="Helical" evidence="1">
    <location>
        <begin position="116"/>
        <end position="137"/>
    </location>
</feature>
<dbReference type="EMBL" id="AHXC01000003">
    <property type="protein sequence ID" value="ELB03495.1"/>
    <property type="molecule type" value="Genomic_DNA"/>
</dbReference>
<accession>A0A828ZWK6</accession>
<evidence type="ECO:0000256" key="1">
    <source>
        <dbReference type="SAM" id="Phobius"/>
    </source>
</evidence>